<proteinExistence type="predicted"/>
<accession>A0A7W4PPK9</accession>
<organism evidence="1 2">
    <name type="scientific">Gluconacetobacter takamatsuzukensis</name>
    <dbReference type="NCBI Taxonomy" id="1286190"/>
    <lineage>
        <taxon>Bacteria</taxon>
        <taxon>Pseudomonadati</taxon>
        <taxon>Pseudomonadota</taxon>
        <taxon>Alphaproteobacteria</taxon>
        <taxon>Acetobacterales</taxon>
        <taxon>Acetobacteraceae</taxon>
        <taxon>Gluconacetobacter</taxon>
    </lineage>
</organism>
<evidence type="ECO:0000313" key="1">
    <source>
        <dbReference type="EMBL" id="MBB2205540.1"/>
    </source>
</evidence>
<evidence type="ECO:0000313" key="2">
    <source>
        <dbReference type="Proteomes" id="UP000540556"/>
    </source>
</evidence>
<comment type="caution">
    <text evidence="1">The sequence shown here is derived from an EMBL/GenBank/DDBJ whole genome shotgun (WGS) entry which is preliminary data.</text>
</comment>
<keyword evidence="2" id="KW-1185">Reference proteome</keyword>
<dbReference type="AlphaFoldDB" id="A0A7W4PPK9"/>
<gene>
    <name evidence="1" type="ORF">HLH27_10985</name>
</gene>
<dbReference type="EMBL" id="JABEQK010000007">
    <property type="protein sequence ID" value="MBB2205540.1"/>
    <property type="molecule type" value="Genomic_DNA"/>
</dbReference>
<name>A0A7W4PPK9_9PROT</name>
<dbReference type="GO" id="GO:0030244">
    <property type="term" value="P:cellulose biosynthetic process"/>
    <property type="evidence" value="ECO:0007669"/>
    <property type="project" value="InterPro"/>
</dbReference>
<dbReference type="PRINTS" id="PR01442">
    <property type="entry name" value="CELLSNTHASED"/>
</dbReference>
<dbReference type="Proteomes" id="UP000540556">
    <property type="component" value="Unassembled WGS sequence"/>
</dbReference>
<reference evidence="1 2" key="1">
    <citation type="submission" date="2020-04" db="EMBL/GenBank/DDBJ databases">
        <title>Description of novel Gluconacetobacter.</title>
        <authorList>
            <person name="Sombolestani A."/>
        </authorList>
    </citation>
    <scope>NUCLEOTIDE SEQUENCE [LARGE SCALE GENOMIC DNA]</scope>
    <source>
        <strain evidence="1 2">LMG 27800</strain>
    </source>
</reference>
<protein>
    <submittedName>
        <fullName evidence="1">Cellulose synthase</fullName>
    </submittedName>
</protein>
<dbReference type="RefSeq" id="WP_182950059.1">
    <property type="nucleotide sequence ID" value="NZ_JABEQK010000007.1"/>
</dbReference>
<sequence>MSLFLREFASGFDEQVGQDARNRFLRTVGANMAARLALPRCDTVEELELEINALLSLIGWGQAGLTLDRDRQCLQVRHRGLPRIGALGAPAGYWLAACLAGMYETWIGRQPGAQNDCVMTWRPDQDCPDGTIVLDYGAVQK</sequence>
<dbReference type="Pfam" id="PF03500">
    <property type="entry name" value="Cellsynth_D"/>
    <property type="match status" value="1"/>
</dbReference>
<dbReference type="Gene3D" id="3.30.70.2590">
    <property type="match status" value="1"/>
</dbReference>
<dbReference type="InterPro" id="IPR038470">
    <property type="entry name" value="Cellsynth_D_sf"/>
</dbReference>
<dbReference type="InterPro" id="IPR022798">
    <property type="entry name" value="BcsD_bac"/>
</dbReference>